<dbReference type="AlphaFoldDB" id="A0A1M3TNK7"/>
<dbReference type="VEuPathDB" id="FungiDB:ASPFODRAFT_44110"/>
<evidence type="ECO:0000313" key="1">
    <source>
        <dbReference type="EMBL" id="OJZ88438.1"/>
    </source>
</evidence>
<name>A0A1M3TNK7_ASPLC</name>
<reference evidence="2" key="1">
    <citation type="journal article" date="2017" name="Genome Biol.">
        <title>Comparative genomics reveals high biological diversity and specific adaptations in the industrially and medically important fungal genus Aspergillus.</title>
        <authorList>
            <person name="de Vries R.P."/>
            <person name="Riley R."/>
            <person name="Wiebenga A."/>
            <person name="Aguilar-Osorio G."/>
            <person name="Amillis S."/>
            <person name="Uchima C.A."/>
            <person name="Anderluh G."/>
            <person name="Asadollahi M."/>
            <person name="Askin M."/>
            <person name="Barry K."/>
            <person name="Battaglia E."/>
            <person name="Bayram O."/>
            <person name="Benocci T."/>
            <person name="Braus-Stromeyer S.A."/>
            <person name="Caldana C."/>
            <person name="Canovas D."/>
            <person name="Cerqueira G.C."/>
            <person name="Chen F."/>
            <person name="Chen W."/>
            <person name="Choi C."/>
            <person name="Clum A."/>
            <person name="Dos Santos R.A."/>
            <person name="Damasio A.R."/>
            <person name="Diallinas G."/>
            <person name="Emri T."/>
            <person name="Fekete E."/>
            <person name="Flipphi M."/>
            <person name="Freyberg S."/>
            <person name="Gallo A."/>
            <person name="Gournas C."/>
            <person name="Habgood R."/>
            <person name="Hainaut M."/>
            <person name="Harispe M.L."/>
            <person name="Henrissat B."/>
            <person name="Hilden K.S."/>
            <person name="Hope R."/>
            <person name="Hossain A."/>
            <person name="Karabika E."/>
            <person name="Karaffa L."/>
            <person name="Karanyi Z."/>
            <person name="Krasevec N."/>
            <person name="Kuo A."/>
            <person name="Kusch H."/>
            <person name="LaButti K."/>
            <person name="Lagendijk E.L."/>
            <person name="Lapidus A."/>
            <person name="Levasseur A."/>
            <person name="Lindquist E."/>
            <person name="Lipzen A."/>
            <person name="Logrieco A.F."/>
            <person name="MacCabe A."/>
            <person name="Maekelae M.R."/>
            <person name="Malavazi I."/>
            <person name="Melin P."/>
            <person name="Meyer V."/>
            <person name="Mielnichuk N."/>
            <person name="Miskei M."/>
            <person name="Molnar A.P."/>
            <person name="Mule G."/>
            <person name="Ngan C.Y."/>
            <person name="Orejas M."/>
            <person name="Orosz E."/>
            <person name="Ouedraogo J.P."/>
            <person name="Overkamp K.M."/>
            <person name="Park H.-S."/>
            <person name="Perrone G."/>
            <person name="Piumi F."/>
            <person name="Punt P.J."/>
            <person name="Ram A.F."/>
            <person name="Ramon A."/>
            <person name="Rauscher S."/>
            <person name="Record E."/>
            <person name="Riano-Pachon D.M."/>
            <person name="Robert V."/>
            <person name="Roehrig J."/>
            <person name="Ruller R."/>
            <person name="Salamov A."/>
            <person name="Salih N.S."/>
            <person name="Samson R.A."/>
            <person name="Sandor E."/>
            <person name="Sanguinetti M."/>
            <person name="Schuetze T."/>
            <person name="Sepcic K."/>
            <person name="Shelest E."/>
            <person name="Sherlock G."/>
            <person name="Sophianopoulou V."/>
            <person name="Squina F.M."/>
            <person name="Sun H."/>
            <person name="Susca A."/>
            <person name="Todd R.B."/>
            <person name="Tsang A."/>
            <person name="Unkles S.E."/>
            <person name="van de Wiele N."/>
            <person name="van Rossen-Uffink D."/>
            <person name="Oliveira J.V."/>
            <person name="Vesth T.C."/>
            <person name="Visser J."/>
            <person name="Yu J.-H."/>
            <person name="Zhou M."/>
            <person name="Andersen M.R."/>
            <person name="Archer D.B."/>
            <person name="Baker S.E."/>
            <person name="Benoit I."/>
            <person name="Brakhage A.A."/>
            <person name="Braus G.H."/>
            <person name="Fischer R."/>
            <person name="Frisvad J.C."/>
            <person name="Goldman G.H."/>
            <person name="Houbraken J."/>
            <person name="Oakley B."/>
            <person name="Pocsi I."/>
            <person name="Scazzocchio C."/>
            <person name="Seiboth B."/>
            <person name="vanKuyk P.A."/>
            <person name="Wortman J."/>
            <person name="Dyer P.S."/>
            <person name="Grigoriev I.V."/>
        </authorList>
    </citation>
    <scope>NUCLEOTIDE SEQUENCE [LARGE SCALE GENOMIC DNA]</scope>
    <source>
        <strain evidence="2">CBS 106.47</strain>
    </source>
</reference>
<protein>
    <submittedName>
        <fullName evidence="1">Uncharacterized protein</fullName>
    </submittedName>
</protein>
<organism evidence="1 2">
    <name type="scientific">Aspergillus luchuensis (strain CBS 106.47)</name>
    <dbReference type="NCBI Taxonomy" id="1137211"/>
    <lineage>
        <taxon>Eukaryota</taxon>
        <taxon>Fungi</taxon>
        <taxon>Dikarya</taxon>
        <taxon>Ascomycota</taxon>
        <taxon>Pezizomycotina</taxon>
        <taxon>Eurotiomycetes</taxon>
        <taxon>Eurotiomycetidae</taxon>
        <taxon>Eurotiales</taxon>
        <taxon>Aspergillaceae</taxon>
        <taxon>Aspergillus</taxon>
        <taxon>Aspergillus subgen. Circumdati</taxon>
    </lineage>
</organism>
<sequence>MIWQTNEDSQLAEMLEQSRKSTSCFCPMGTCRRNALETLHSPHHDVYTRLVLPVTMCLHVMCDSWPC</sequence>
<dbReference type="Proteomes" id="UP000184063">
    <property type="component" value="Unassembled WGS sequence"/>
</dbReference>
<gene>
    <name evidence="1" type="ORF">ASPFODRAFT_44110</name>
</gene>
<dbReference type="EMBL" id="KV878239">
    <property type="protein sequence ID" value="OJZ88438.1"/>
    <property type="molecule type" value="Genomic_DNA"/>
</dbReference>
<accession>A0A1M3TNK7</accession>
<proteinExistence type="predicted"/>
<evidence type="ECO:0000313" key="2">
    <source>
        <dbReference type="Proteomes" id="UP000184063"/>
    </source>
</evidence>